<sequence length="52" mass="6096">MTDKKEPNREEEEKEDSFTGSPEEQFPDLEAEDTHDPKKIAEEKDSDKDKEN</sequence>
<feature type="compositionally biased region" description="Basic and acidic residues" evidence="1">
    <location>
        <begin position="32"/>
        <end position="52"/>
    </location>
</feature>
<evidence type="ECO:0000256" key="1">
    <source>
        <dbReference type="SAM" id="MobiDB-lite"/>
    </source>
</evidence>
<reference evidence="3" key="1">
    <citation type="journal article" date="2019" name="Int. J. Syst. Evol. Microbiol.">
        <title>The Global Catalogue of Microorganisms (GCM) 10K type strain sequencing project: providing services to taxonomists for standard genome sequencing and annotation.</title>
        <authorList>
            <consortium name="The Broad Institute Genomics Platform"/>
            <consortium name="The Broad Institute Genome Sequencing Center for Infectious Disease"/>
            <person name="Wu L."/>
            <person name="Ma J."/>
        </authorList>
    </citation>
    <scope>NUCLEOTIDE SEQUENCE [LARGE SCALE GENOMIC DNA]</scope>
    <source>
        <strain evidence="3">CCUG 56756</strain>
    </source>
</reference>
<organism evidence="2 3">
    <name type="scientific">Metaplanococcus flavidus</name>
    <dbReference type="NCBI Taxonomy" id="569883"/>
    <lineage>
        <taxon>Bacteria</taxon>
        <taxon>Bacillati</taxon>
        <taxon>Bacillota</taxon>
        <taxon>Bacilli</taxon>
        <taxon>Bacillales</taxon>
        <taxon>Caryophanaceae</taxon>
        <taxon>Metaplanococcus</taxon>
    </lineage>
</organism>
<comment type="caution">
    <text evidence="2">The sequence shown here is derived from an EMBL/GenBank/DDBJ whole genome shotgun (WGS) entry which is preliminary data.</text>
</comment>
<dbReference type="EMBL" id="JBHTKI010000007">
    <property type="protein sequence ID" value="MFD1030595.1"/>
    <property type="molecule type" value="Genomic_DNA"/>
</dbReference>
<evidence type="ECO:0000313" key="3">
    <source>
        <dbReference type="Proteomes" id="UP001597109"/>
    </source>
</evidence>
<keyword evidence="3" id="KW-1185">Reference proteome</keyword>
<protein>
    <submittedName>
        <fullName evidence="2">Uncharacterized protein</fullName>
    </submittedName>
</protein>
<dbReference type="RefSeq" id="WP_379081466.1">
    <property type="nucleotide sequence ID" value="NZ_JBHTKI010000007.1"/>
</dbReference>
<evidence type="ECO:0000313" key="2">
    <source>
        <dbReference type="EMBL" id="MFD1030595.1"/>
    </source>
</evidence>
<dbReference type="Proteomes" id="UP001597109">
    <property type="component" value="Unassembled WGS sequence"/>
</dbReference>
<accession>A0ABW3L8E2</accession>
<feature type="region of interest" description="Disordered" evidence="1">
    <location>
        <begin position="1"/>
        <end position="52"/>
    </location>
</feature>
<proteinExistence type="predicted"/>
<name>A0ABW3L8E2_9BACL</name>
<gene>
    <name evidence="2" type="ORF">ACFQ1X_04055</name>
</gene>